<name>A0A5B2TJV1_9PROT</name>
<sequence>MERRSLLRAALAAPLLSPLAAPAIRAQSRSPGFTHVVRLIVPNAPGGTSDILARLIAPELTQAFGQNVVVENRAGAGGNIGADAVAKADPDGHTLALLDLSVLAINPSLFPKIPFDAKKDLAPVSMVIYAPYILAVKNALPVNSAAELQAYAKANPGKLNAANSGTGTASHLVQVALAEQWQAPFTHVPYRGGAPGLTALVTGEADMTVVGATQALPYVTNKQMRAIAVTGPERFKSLPDSPTFRELGWNNPDSGTWQGIITTGGTPPAMVERIAATLKEVLAKPAIASRITELGGQPRPEGPDSMRAWLDRETENYGRLIRENNIRPD</sequence>
<dbReference type="SUPFAM" id="SSF53850">
    <property type="entry name" value="Periplasmic binding protein-like II"/>
    <property type="match status" value="1"/>
</dbReference>
<accession>A0A5B2TJV1</accession>
<dbReference type="InterPro" id="IPR005064">
    <property type="entry name" value="BUG"/>
</dbReference>
<dbReference type="EMBL" id="VUKA01000001">
    <property type="protein sequence ID" value="KAA2214198.1"/>
    <property type="molecule type" value="Genomic_DNA"/>
</dbReference>
<evidence type="ECO:0000256" key="2">
    <source>
        <dbReference type="SAM" id="SignalP"/>
    </source>
</evidence>
<reference evidence="3 4" key="1">
    <citation type="journal article" date="2015" name="Int. J. Syst. Evol. Microbiol.">
        <title>Roseomonas oryzae sp. nov., isolated from paddy rhizosphere soil.</title>
        <authorList>
            <person name="Ramaprasad E.V."/>
            <person name="Sasikala Ch."/>
            <person name="Ramana Ch.V."/>
        </authorList>
    </citation>
    <scope>NUCLEOTIDE SEQUENCE [LARGE SCALE GENOMIC DNA]</scope>
    <source>
        <strain evidence="3 4">KCTC 42542</strain>
    </source>
</reference>
<dbReference type="Proteomes" id="UP000322110">
    <property type="component" value="Unassembled WGS sequence"/>
</dbReference>
<dbReference type="Pfam" id="PF03401">
    <property type="entry name" value="TctC"/>
    <property type="match status" value="1"/>
</dbReference>
<keyword evidence="4" id="KW-1185">Reference proteome</keyword>
<dbReference type="Gene3D" id="3.40.190.150">
    <property type="entry name" value="Bordetella uptake gene, domain 1"/>
    <property type="match status" value="1"/>
</dbReference>
<feature type="signal peptide" evidence="2">
    <location>
        <begin position="1"/>
        <end position="23"/>
    </location>
</feature>
<organism evidence="3 4">
    <name type="scientific">Teichococcus oryzae</name>
    <dbReference type="NCBI Taxonomy" id="1608942"/>
    <lineage>
        <taxon>Bacteria</taxon>
        <taxon>Pseudomonadati</taxon>
        <taxon>Pseudomonadota</taxon>
        <taxon>Alphaproteobacteria</taxon>
        <taxon>Acetobacterales</taxon>
        <taxon>Roseomonadaceae</taxon>
        <taxon>Roseomonas</taxon>
    </lineage>
</organism>
<keyword evidence="2" id="KW-0732">Signal</keyword>
<proteinExistence type="inferred from homology"/>
<evidence type="ECO:0000313" key="4">
    <source>
        <dbReference type="Proteomes" id="UP000322110"/>
    </source>
</evidence>
<dbReference type="Gene3D" id="3.40.190.10">
    <property type="entry name" value="Periplasmic binding protein-like II"/>
    <property type="match status" value="1"/>
</dbReference>
<dbReference type="PANTHER" id="PTHR42928">
    <property type="entry name" value="TRICARBOXYLATE-BINDING PROTEIN"/>
    <property type="match status" value="1"/>
</dbReference>
<dbReference type="InterPro" id="IPR042100">
    <property type="entry name" value="Bug_dom1"/>
</dbReference>
<evidence type="ECO:0000313" key="3">
    <source>
        <dbReference type="EMBL" id="KAA2214198.1"/>
    </source>
</evidence>
<dbReference type="PIRSF" id="PIRSF017082">
    <property type="entry name" value="YflP"/>
    <property type="match status" value="1"/>
</dbReference>
<feature type="chain" id="PRO_5022990093" evidence="2">
    <location>
        <begin position="24"/>
        <end position="329"/>
    </location>
</feature>
<gene>
    <name evidence="3" type="ORF">F0Q34_00230</name>
</gene>
<evidence type="ECO:0000256" key="1">
    <source>
        <dbReference type="ARBA" id="ARBA00006987"/>
    </source>
</evidence>
<dbReference type="CDD" id="cd07012">
    <property type="entry name" value="PBP2_Bug_TTT"/>
    <property type="match status" value="1"/>
</dbReference>
<dbReference type="PANTHER" id="PTHR42928:SF5">
    <property type="entry name" value="BLR1237 PROTEIN"/>
    <property type="match status" value="1"/>
</dbReference>
<dbReference type="AlphaFoldDB" id="A0A5B2TJV1"/>
<comment type="caution">
    <text evidence="3">The sequence shown here is derived from an EMBL/GenBank/DDBJ whole genome shotgun (WGS) entry which is preliminary data.</text>
</comment>
<dbReference type="OrthoDB" id="7250553at2"/>
<comment type="similarity">
    <text evidence="1">Belongs to the UPF0065 (bug) family.</text>
</comment>
<protein>
    <submittedName>
        <fullName evidence="3">Tripartite tricarboxylate transporter substrate binding protein</fullName>
    </submittedName>
</protein>
<dbReference type="RefSeq" id="WP_149810137.1">
    <property type="nucleotide sequence ID" value="NZ_VUKA01000001.1"/>
</dbReference>